<reference evidence="2 3" key="1">
    <citation type="submission" date="2020-07" db="EMBL/GenBank/DDBJ databases">
        <authorList>
            <person name="Feng X."/>
        </authorList>
    </citation>
    <scope>NUCLEOTIDE SEQUENCE [LARGE SCALE GENOMIC DNA]</scope>
    <source>
        <strain evidence="2 3">JCM14086</strain>
    </source>
</reference>
<sequence>MSTSDNTRRMPAEWEPHAGTWIFWPTRPEQYLYGSASDFSTVRDAFQKLVDVLCSFEPVKVGADASVRQEAESILGRRATVHEFPLDDAWARDAAPTFIFENNDLAALCWRFTGWGGRFGPIEADAKASSRIAEGMGLLIIRSKLALEGGGIHSNGQGTILTTTPVLEDPGRNPGVPSNELQEQLATTLGASHIVSLPRAYAGDDTGGHIDVIAAFAPSGAVLINDCTDSSDPNVEGSRENIRTLKAAGLEVISVPQPEARYAGGDRLAYSYLNFYLCNGGVIAPIFGDKKDDYFCGLLEEHFPDREVVPIDARPFYLGGGGIHCVTQQIPRA</sequence>
<organism evidence="2 3">
    <name type="scientific">Puniceicoccus vermicola</name>
    <dbReference type="NCBI Taxonomy" id="388746"/>
    <lineage>
        <taxon>Bacteria</taxon>
        <taxon>Pseudomonadati</taxon>
        <taxon>Verrucomicrobiota</taxon>
        <taxon>Opitutia</taxon>
        <taxon>Puniceicoccales</taxon>
        <taxon>Puniceicoccaceae</taxon>
        <taxon>Puniceicoccus</taxon>
    </lineage>
</organism>
<evidence type="ECO:0000313" key="2">
    <source>
        <dbReference type="EMBL" id="MBC2603477.1"/>
    </source>
</evidence>
<dbReference type="GO" id="GO:0004668">
    <property type="term" value="F:protein-arginine deiminase activity"/>
    <property type="evidence" value="ECO:0007669"/>
    <property type="project" value="InterPro"/>
</dbReference>
<dbReference type="Proteomes" id="UP000525652">
    <property type="component" value="Unassembled WGS sequence"/>
</dbReference>
<proteinExistence type="predicted"/>
<gene>
    <name evidence="2" type="ORF">H5P30_16975</name>
</gene>
<protein>
    <submittedName>
        <fullName evidence="2">Agmatine deiminase family protein</fullName>
    </submittedName>
</protein>
<dbReference type="EMBL" id="JACHVA010000127">
    <property type="protein sequence ID" value="MBC2603477.1"/>
    <property type="molecule type" value="Genomic_DNA"/>
</dbReference>
<dbReference type="InterPro" id="IPR007466">
    <property type="entry name" value="Peptidyl-Arg-deiminase_porph"/>
</dbReference>
<comment type="caution">
    <text evidence="2">The sequence shown here is derived from an EMBL/GenBank/DDBJ whole genome shotgun (WGS) entry which is preliminary data.</text>
</comment>
<dbReference type="AlphaFoldDB" id="A0A7X1B0T8"/>
<accession>A0A7X1B0T8</accession>
<keyword evidence="1" id="KW-0378">Hydrolase</keyword>
<dbReference type="GO" id="GO:0009446">
    <property type="term" value="P:putrescine biosynthetic process"/>
    <property type="evidence" value="ECO:0007669"/>
    <property type="project" value="InterPro"/>
</dbReference>
<dbReference type="Pfam" id="PF04371">
    <property type="entry name" value="PAD_porph"/>
    <property type="match status" value="1"/>
</dbReference>
<dbReference type="RefSeq" id="WP_185694105.1">
    <property type="nucleotide sequence ID" value="NZ_JACHVA010000127.1"/>
</dbReference>
<keyword evidence="3" id="KW-1185">Reference proteome</keyword>
<dbReference type="Gene3D" id="3.75.10.10">
    <property type="entry name" value="L-arginine/glycine Amidinotransferase, Chain A"/>
    <property type="match status" value="1"/>
</dbReference>
<evidence type="ECO:0000313" key="3">
    <source>
        <dbReference type="Proteomes" id="UP000525652"/>
    </source>
</evidence>
<dbReference type="PANTHER" id="PTHR31377:SF0">
    <property type="entry name" value="AGMATINE DEIMINASE-RELATED"/>
    <property type="match status" value="1"/>
</dbReference>
<name>A0A7X1B0T8_9BACT</name>
<evidence type="ECO:0000256" key="1">
    <source>
        <dbReference type="ARBA" id="ARBA00022801"/>
    </source>
</evidence>
<dbReference type="GO" id="GO:0047632">
    <property type="term" value="F:agmatine deiminase activity"/>
    <property type="evidence" value="ECO:0007669"/>
    <property type="project" value="TreeGrafter"/>
</dbReference>
<dbReference type="SUPFAM" id="SSF55909">
    <property type="entry name" value="Pentein"/>
    <property type="match status" value="1"/>
</dbReference>
<dbReference type="PANTHER" id="PTHR31377">
    <property type="entry name" value="AGMATINE DEIMINASE-RELATED"/>
    <property type="match status" value="1"/>
</dbReference>